<comment type="caution">
    <text evidence="2">The sequence shown here is derived from an EMBL/GenBank/DDBJ whole genome shotgun (WGS) entry which is preliminary data.</text>
</comment>
<feature type="transmembrane region" description="Helical" evidence="1">
    <location>
        <begin position="48"/>
        <end position="67"/>
    </location>
</feature>
<gene>
    <name evidence="2" type="ORF">BCL74_0888</name>
</gene>
<proteinExistence type="predicted"/>
<evidence type="ECO:0000313" key="2">
    <source>
        <dbReference type="EMBL" id="RKQ73115.1"/>
    </source>
</evidence>
<evidence type="ECO:0000256" key="1">
    <source>
        <dbReference type="SAM" id="Phobius"/>
    </source>
</evidence>
<keyword evidence="1" id="KW-1133">Transmembrane helix</keyword>
<dbReference type="RefSeq" id="WP_121217864.1">
    <property type="nucleotide sequence ID" value="NZ_RBIG01000001.1"/>
</dbReference>
<feature type="transmembrane region" description="Helical" evidence="1">
    <location>
        <begin position="12"/>
        <end position="28"/>
    </location>
</feature>
<evidence type="ECO:0000313" key="3">
    <source>
        <dbReference type="Proteomes" id="UP000277424"/>
    </source>
</evidence>
<dbReference type="EMBL" id="RBIG01000001">
    <property type="protein sequence ID" value="RKQ73115.1"/>
    <property type="molecule type" value="Genomic_DNA"/>
</dbReference>
<dbReference type="AlphaFoldDB" id="A0A420WQE8"/>
<dbReference type="Proteomes" id="UP000277424">
    <property type="component" value="Unassembled WGS sequence"/>
</dbReference>
<sequence length="73" mass="7381">MKYLLDRLKEPSTYAGLAAVVLGAGQLGKIDEAPSVAGAIMDGAAAMQVDPIMGGLTILGGILAALLRDRGGR</sequence>
<protein>
    <submittedName>
        <fullName evidence="2">Putative secreted protein with PEP-CTERM sorting signal</fullName>
    </submittedName>
</protein>
<keyword evidence="1" id="KW-0812">Transmembrane</keyword>
<name>A0A420WQE8_9PROT</name>
<reference evidence="2 3" key="1">
    <citation type="submission" date="2018-10" db="EMBL/GenBank/DDBJ databases">
        <title>Comparative analysis of microorganisms from saline springs in Andes Mountain Range, Colombia.</title>
        <authorList>
            <person name="Rubin E."/>
        </authorList>
    </citation>
    <scope>NUCLEOTIDE SEQUENCE [LARGE SCALE GENOMIC DNA]</scope>
    <source>
        <strain evidence="2 3">USBA 36</strain>
    </source>
</reference>
<organism evidence="2 3">
    <name type="scientific">Oceanibaculum indicum</name>
    <dbReference type="NCBI Taxonomy" id="526216"/>
    <lineage>
        <taxon>Bacteria</taxon>
        <taxon>Pseudomonadati</taxon>
        <taxon>Pseudomonadota</taxon>
        <taxon>Alphaproteobacteria</taxon>
        <taxon>Rhodospirillales</taxon>
        <taxon>Oceanibaculaceae</taxon>
        <taxon>Oceanibaculum</taxon>
    </lineage>
</organism>
<keyword evidence="1" id="KW-0472">Membrane</keyword>
<accession>A0A420WQE8</accession>